<comment type="subcellular location">
    <subcellularLocation>
        <location evidence="1 7">Cell membrane</location>
        <topology evidence="1 7">Multi-pass membrane protein</topology>
    </subcellularLocation>
</comment>
<dbReference type="SUPFAM" id="SSF160964">
    <property type="entry name" value="MalF N-terminal region-like"/>
    <property type="match status" value="1"/>
</dbReference>
<feature type="transmembrane region" description="Helical" evidence="7">
    <location>
        <begin position="205"/>
        <end position="224"/>
    </location>
</feature>
<evidence type="ECO:0000256" key="6">
    <source>
        <dbReference type="ARBA" id="ARBA00023136"/>
    </source>
</evidence>
<keyword evidence="5 7" id="KW-1133">Transmembrane helix</keyword>
<dbReference type="Pfam" id="PF00528">
    <property type="entry name" value="BPD_transp_1"/>
    <property type="match status" value="1"/>
</dbReference>
<dbReference type="PANTHER" id="PTHR30193">
    <property type="entry name" value="ABC TRANSPORTER PERMEASE PROTEIN"/>
    <property type="match status" value="1"/>
</dbReference>
<dbReference type="Gene3D" id="1.10.3720.10">
    <property type="entry name" value="MetI-like"/>
    <property type="match status" value="1"/>
</dbReference>
<dbReference type="Proteomes" id="UP000198976">
    <property type="component" value="Chromosome I"/>
</dbReference>
<keyword evidence="6 7" id="KW-0472">Membrane</keyword>
<sequence>MRMHKWYTPYILLAPAVIWVLVFSLLPFLNTVILSFTNAKPLQPATFVAFDQYRRLLNDEIFHFAIGNVLVYALVCVPLLTFLPLLLAMLVHRNIPGIGFFRTTFYFPVIASAVVVAIIWAWLFESRGIVNATLDALGLSTVDFLIHRWWIIFVAITLTVWKGLGYYMVIYLVALSNVNPDLYEAAEIDGAGAWRKFWSVTVPGVRGAMLLISALITVSAMRVFTEIYTIVGSGGGPGGEAQTMVGHIKQTGSGLAGNLGYASALSVILFLLTIVPLVMVGWMNQGQEIREAIRIHRLSRKVRRSIERGDKRSEKEKVSQ</sequence>
<dbReference type="InterPro" id="IPR000515">
    <property type="entry name" value="MetI-like"/>
</dbReference>
<gene>
    <name evidence="9" type="ORF">SAMN04489714_2029</name>
</gene>
<comment type="similarity">
    <text evidence="7">Belongs to the binding-protein-dependent transport system permease family.</text>
</comment>
<dbReference type="InterPro" id="IPR035906">
    <property type="entry name" value="MetI-like_sf"/>
</dbReference>
<accession>A0ABY0VCA4</accession>
<evidence type="ECO:0000256" key="2">
    <source>
        <dbReference type="ARBA" id="ARBA00022448"/>
    </source>
</evidence>
<dbReference type="CDD" id="cd06261">
    <property type="entry name" value="TM_PBP2"/>
    <property type="match status" value="1"/>
</dbReference>
<keyword evidence="2 7" id="KW-0813">Transport</keyword>
<protein>
    <submittedName>
        <fullName evidence="9">Carbohydrate ABC transporter membrane protein 1, CUT1 family</fullName>
    </submittedName>
</protein>
<keyword evidence="4 7" id="KW-0812">Transmembrane</keyword>
<evidence type="ECO:0000313" key="10">
    <source>
        <dbReference type="Proteomes" id="UP000198976"/>
    </source>
</evidence>
<dbReference type="InterPro" id="IPR051393">
    <property type="entry name" value="ABC_transporter_permease"/>
</dbReference>
<organism evidence="9 10">
    <name type="scientific">Schaalia radingae</name>
    <dbReference type="NCBI Taxonomy" id="131110"/>
    <lineage>
        <taxon>Bacteria</taxon>
        <taxon>Bacillati</taxon>
        <taxon>Actinomycetota</taxon>
        <taxon>Actinomycetes</taxon>
        <taxon>Actinomycetales</taxon>
        <taxon>Actinomycetaceae</taxon>
        <taxon>Schaalia</taxon>
    </lineage>
</organism>
<dbReference type="SUPFAM" id="SSF161098">
    <property type="entry name" value="MetI-like"/>
    <property type="match status" value="1"/>
</dbReference>
<evidence type="ECO:0000256" key="3">
    <source>
        <dbReference type="ARBA" id="ARBA00022475"/>
    </source>
</evidence>
<dbReference type="EMBL" id="LT629792">
    <property type="protein sequence ID" value="SDU07849.1"/>
    <property type="molecule type" value="Genomic_DNA"/>
</dbReference>
<feature type="transmembrane region" description="Helical" evidence="7">
    <location>
        <begin position="259"/>
        <end position="282"/>
    </location>
</feature>
<feature type="transmembrane region" description="Helical" evidence="7">
    <location>
        <begin position="12"/>
        <end position="36"/>
    </location>
</feature>
<evidence type="ECO:0000259" key="8">
    <source>
        <dbReference type="PROSITE" id="PS50928"/>
    </source>
</evidence>
<evidence type="ECO:0000313" key="9">
    <source>
        <dbReference type="EMBL" id="SDU07849.1"/>
    </source>
</evidence>
<evidence type="ECO:0000256" key="4">
    <source>
        <dbReference type="ARBA" id="ARBA00022692"/>
    </source>
</evidence>
<keyword evidence="3" id="KW-1003">Cell membrane</keyword>
<evidence type="ECO:0000256" key="5">
    <source>
        <dbReference type="ARBA" id="ARBA00022989"/>
    </source>
</evidence>
<evidence type="ECO:0000256" key="1">
    <source>
        <dbReference type="ARBA" id="ARBA00004651"/>
    </source>
</evidence>
<feature type="domain" description="ABC transmembrane type-1" evidence="8">
    <location>
        <begin position="66"/>
        <end position="280"/>
    </location>
</feature>
<dbReference type="PANTHER" id="PTHR30193:SF44">
    <property type="entry name" value="LACTOSE TRANSPORT SYSTEM PERMEASE PROTEIN LACF"/>
    <property type="match status" value="1"/>
</dbReference>
<feature type="transmembrane region" description="Helical" evidence="7">
    <location>
        <begin position="149"/>
        <end position="174"/>
    </location>
</feature>
<proteinExistence type="inferred from homology"/>
<reference evidence="9 10" key="1">
    <citation type="submission" date="2016-10" db="EMBL/GenBank/DDBJ databases">
        <authorList>
            <person name="Varghese N."/>
            <person name="Submissions S."/>
        </authorList>
    </citation>
    <scope>NUCLEOTIDE SEQUENCE [LARGE SCALE GENOMIC DNA]</scope>
    <source>
        <strain evidence="9 10">DSM 9169</strain>
    </source>
</reference>
<evidence type="ECO:0000256" key="7">
    <source>
        <dbReference type="RuleBase" id="RU363032"/>
    </source>
</evidence>
<name>A0ABY0VCA4_9ACTO</name>
<keyword evidence="10" id="KW-1185">Reference proteome</keyword>
<feature type="transmembrane region" description="Helical" evidence="7">
    <location>
        <begin position="103"/>
        <end position="123"/>
    </location>
</feature>
<feature type="transmembrane region" description="Helical" evidence="7">
    <location>
        <begin position="61"/>
        <end position="91"/>
    </location>
</feature>
<dbReference type="PROSITE" id="PS50928">
    <property type="entry name" value="ABC_TM1"/>
    <property type="match status" value="1"/>
</dbReference>